<dbReference type="InterPro" id="IPR018483">
    <property type="entry name" value="Carb_kinase_FGGY_CS"/>
</dbReference>
<dbReference type="GO" id="GO:0006641">
    <property type="term" value="P:triglyceride metabolic process"/>
    <property type="evidence" value="ECO:0007669"/>
    <property type="project" value="TreeGrafter"/>
</dbReference>
<dbReference type="PANTHER" id="PTHR10196">
    <property type="entry name" value="SUGAR KINASE"/>
    <property type="match status" value="1"/>
</dbReference>
<comment type="similarity">
    <text evidence="2 12">Belongs to the FGGY kinase family.</text>
</comment>
<dbReference type="PROSITE" id="PS00445">
    <property type="entry name" value="FGGY_KINASES_2"/>
    <property type="match status" value="1"/>
</dbReference>
<dbReference type="FunFam" id="3.30.420.40:FF:000177">
    <property type="entry name" value="Glycerol kinase"/>
    <property type="match status" value="1"/>
</dbReference>
<dbReference type="NCBIfam" id="TIGR01311">
    <property type="entry name" value="glycerol_kin"/>
    <property type="match status" value="1"/>
</dbReference>
<dbReference type="GO" id="GO:0019563">
    <property type="term" value="P:glycerol catabolic process"/>
    <property type="evidence" value="ECO:0007669"/>
    <property type="project" value="UniProtKB-UniPathway"/>
</dbReference>
<dbReference type="GO" id="GO:0005739">
    <property type="term" value="C:mitochondrion"/>
    <property type="evidence" value="ECO:0007669"/>
    <property type="project" value="TreeGrafter"/>
</dbReference>
<evidence type="ECO:0000256" key="1">
    <source>
        <dbReference type="ARBA" id="ARBA00005190"/>
    </source>
</evidence>
<dbReference type="GO" id="GO:0046167">
    <property type="term" value="P:glycerol-3-phosphate biosynthetic process"/>
    <property type="evidence" value="ECO:0007669"/>
    <property type="project" value="TreeGrafter"/>
</dbReference>
<keyword evidence="5" id="KW-0547">Nucleotide-binding</keyword>
<evidence type="ECO:0000256" key="12">
    <source>
        <dbReference type="RuleBase" id="RU003733"/>
    </source>
</evidence>
<evidence type="ECO:0000256" key="11">
    <source>
        <dbReference type="ARBA" id="ARBA00071571"/>
    </source>
</evidence>
<organism evidence="15 16">
    <name type="scientific">Anopheles melas</name>
    <dbReference type="NCBI Taxonomy" id="34690"/>
    <lineage>
        <taxon>Eukaryota</taxon>
        <taxon>Metazoa</taxon>
        <taxon>Ecdysozoa</taxon>
        <taxon>Arthropoda</taxon>
        <taxon>Hexapoda</taxon>
        <taxon>Insecta</taxon>
        <taxon>Pterygota</taxon>
        <taxon>Neoptera</taxon>
        <taxon>Endopterygota</taxon>
        <taxon>Diptera</taxon>
        <taxon>Nematocera</taxon>
        <taxon>Culicoidea</taxon>
        <taxon>Culicidae</taxon>
        <taxon>Anophelinae</taxon>
        <taxon>Anopheles</taxon>
    </lineage>
</organism>
<evidence type="ECO:0000256" key="7">
    <source>
        <dbReference type="ARBA" id="ARBA00022798"/>
    </source>
</evidence>
<evidence type="ECO:0000313" key="16">
    <source>
        <dbReference type="Proteomes" id="UP000075902"/>
    </source>
</evidence>
<dbReference type="STRING" id="34690.A0A182TLG1"/>
<evidence type="ECO:0000256" key="3">
    <source>
        <dbReference type="ARBA" id="ARBA00012099"/>
    </source>
</evidence>
<dbReference type="EnsemblMetazoa" id="AMEC004469-RA">
    <property type="protein sequence ID" value="AMEC004469-PA"/>
    <property type="gene ID" value="AMEC004469"/>
</dbReference>
<dbReference type="AlphaFoldDB" id="A0A182TLG1"/>
<comment type="catalytic activity">
    <reaction evidence="10">
        <text>glycerol + ATP = sn-glycerol 3-phosphate + ADP + H(+)</text>
        <dbReference type="Rhea" id="RHEA:21644"/>
        <dbReference type="ChEBI" id="CHEBI:15378"/>
        <dbReference type="ChEBI" id="CHEBI:17754"/>
        <dbReference type="ChEBI" id="CHEBI:30616"/>
        <dbReference type="ChEBI" id="CHEBI:57597"/>
        <dbReference type="ChEBI" id="CHEBI:456216"/>
        <dbReference type="EC" id="2.7.1.30"/>
    </reaction>
</comment>
<protein>
    <recommendedName>
        <fullName evidence="11">Probable glycerol kinase</fullName>
        <ecNumber evidence="3">2.7.1.30</ecNumber>
    </recommendedName>
    <alternativeName>
        <fullName evidence="9">ATP:glycerol 3-phosphotransferase</fullName>
    </alternativeName>
</protein>
<dbReference type="InterPro" id="IPR018485">
    <property type="entry name" value="FGGY_C"/>
</dbReference>
<dbReference type="EC" id="2.7.1.30" evidence="3"/>
<evidence type="ECO:0000256" key="10">
    <source>
        <dbReference type="ARBA" id="ARBA00052101"/>
    </source>
</evidence>
<dbReference type="FunFam" id="3.30.420.40:FF:000108">
    <property type="entry name" value="Glycerol kinase, glycosomal"/>
    <property type="match status" value="1"/>
</dbReference>
<dbReference type="PANTHER" id="PTHR10196:SF82">
    <property type="entry name" value="GLYCEROL KINASE"/>
    <property type="match status" value="1"/>
</dbReference>
<evidence type="ECO:0000256" key="4">
    <source>
        <dbReference type="ARBA" id="ARBA00022679"/>
    </source>
</evidence>
<dbReference type="Proteomes" id="UP000075902">
    <property type="component" value="Unassembled WGS sequence"/>
</dbReference>
<proteinExistence type="inferred from homology"/>
<evidence type="ECO:0000313" key="15">
    <source>
        <dbReference type="EnsemblMetazoa" id="AMEC004469-PA"/>
    </source>
</evidence>
<dbReference type="GO" id="GO:0005524">
    <property type="term" value="F:ATP binding"/>
    <property type="evidence" value="ECO:0007669"/>
    <property type="project" value="UniProtKB-KW"/>
</dbReference>
<keyword evidence="7" id="KW-0319">Glycerol metabolism</keyword>
<dbReference type="SUPFAM" id="SSF53067">
    <property type="entry name" value="Actin-like ATPase domain"/>
    <property type="match status" value="2"/>
</dbReference>
<dbReference type="UniPathway" id="UPA00618">
    <property type="reaction ID" value="UER00672"/>
</dbReference>
<accession>A0A182TLG1</accession>
<dbReference type="InterPro" id="IPR005999">
    <property type="entry name" value="Glycerol_kin"/>
</dbReference>
<dbReference type="Pfam" id="PF02782">
    <property type="entry name" value="FGGY_C"/>
    <property type="match status" value="1"/>
</dbReference>
<dbReference type="InterPro" id="IPR018484">
    <property type="entry name" value="FGGY_N"/>
</dbReference>
<dbReference type="NCBIfam" id="NF000756">
    <property type="entry name" value="PRK00047.1"/>
    <property type="match status" value="1"/>
</dbReference>
<dbReference type="InterPro" id="IPR043129">
    <property type="entry name" value="ATPase_NBD"/>
</dbReference>
<evidence type="ECO:0000259" key="13">
    <source>
        <dbReference type="Pfam" id="PF00370"/>
    </source>
</evidence>
<evidence type="ECO:0000256" key="6">
    <source>
        <dbReference type="ARBA" id="ARBA00022777"/>
    </source>
</evidence>
<dbReference type="Gene3D" id="3.30.420.40">
    <property type="match status" value="2"/>
</dbReference>
<dbReference type="InterPro" id="IPR042018">
    <property type="entry name" value="GK1-3_metazoan-type"/>
</dbReference>
<reference evidence="16" key="1">
    <citation type="submission" date="2014-01" db="EMBL/GenBank/DDBJ databases">
        <title>The Genome Sequence of Anopheles melas CM1001059_A (V2).</title>
        <authorList>
            <consortium name="The Broad Institute Genomics Platform"/>
            <person name="Neafsey D.E."/>
            <person name="Besansky N."/>
            <person name="Howell P."/>
            <person name="Walton C."/>
            <person name="Young S.K."/>
            <person name="Zeng Q."/>
            <person name="Gargeya S."/>
            <person name="Fitzgerald M."/>
            <person name="Haas B."/>
            <person name="Abouelleil A."/>
            <person name="Allen A.W."/>
            <person name="Alvarado L."/>
            <person name="Arachchi H.M."/>
            <person name="Berlin A.M."/>
            <person name="Chapman S.B."/>
            <person name="Gainer-Dewar J."/>
            <person name="Goldberg J."/>
            <person name="Griggs A."/>
            <person name="Gujja S."/>
            <person name="Hansen M."/>
            <person name="Howarth C."/>
            <person name="Imamovic A."/>
            <person name="Ireland A."/>
            <person name="Larimer J."/>
            <person name="McCowan C."/>
            <person name="Murphy C."/>
            <person name="Pearson M."/>
            <person name="Poon T.W."/>
            <person name="Priest M."/>
            <person name="Roberts A."/>
            <person name="Saif S."/>
            <person name="Shea T."/>
            <person name="Sisk P."/>
            <person name="Sykes S."/>
            <person name="Wortman J."/>
            <person name="Nusbaum C."/>
            <person name="Birren B."/>
        </authorList>
    </citation>
    <scope>NUCLEOTIDE SEQUENCE [LARGE SCALE GENOMIC DNA]</scope>
    <source>
        <strain evidence="16">CM1001059</strain>
    </source>
</reference>
<keyword evidence="16" id="KW-1185">Reference proteome</keyword>
<comment type="pathway">
    <text evidence="1">Polyol metabolism; glycerol degradation via glycerol kinase pathway; sn-glycerol 3-phosphate from glycerol: step 1/1.</text>
</comment>
<evidence type="ECO:0000259" key="14">
    <source>
        <dbReference type="Pfam" id="PF02782"/>
    </source>
</evidence>
<reference evidence="15" key="2">
    <citation type="submission" date="2020-05" db="UniProtKB">
        <authorList>
            <consortium name="EnsemblMetazoa"/>
        </authorList>
    </citation>
    <scope>IDENTIFICATION</scope>
    <source>
        <strain evidence="15">CM1001059</strain>
    </source>
</reference>
<dbReference type="GO" id="GO:0004370">
    <property type="term" value="F:glycerol kinase activity"/>
    <property type="evidence" value="ECO:0007669"/>
    <property type="project" value="UniProtKB-EC"/>
</dbReference>
<evidence type="ECO:0000256" key="2">
    <source>
        <dbReference type="ARBA" id="ARBA00009156"/>
    </source>
</evidence>
<evidence type="ECO:0000256" key="8">
    <source>
        <dbReference type="ARBA" id="ARBA00022840"/>
    </source>
</evidence>
<feature type="domain" description="Carbohydrate kinase FGGY N-terminal" evidence="13">
    <location>
        <begin position="264"/>
        <end position="521"/>
    </location>
</feature>
<keyword evidence="4 12" id="KW-0808">Transferase</keyword>
<dbReference type="PROSITE" id="PS00933">
    <property type="entry name" value="FGGY_KINASES_1"/>
    <property type="match status" value="1"/>
</dbReference>
<feature type="domain" description="Carbohydrate kinase FGGY C-terminal" evidence="14">
    <location>
        <begin position="531"/>
        <end position="715"/>
    </location>
</feature>
<keyword evidence="8" id="KW-0067">ATP-binding</keyword>
<name>A0A182TLG1_9DIPT</name>
<dbReference type="Pfam" id="PF00370">
    <property type="entry name" value="FGGY_N"/>
    <property type="match status" value="1"/>
</dbReference>
<evidence type="ECO:0000256" key="5">
    <source>
        <dbReference type="ARBA" id="ARBA00022741"/>
    </source>
</evidence>
<dbReference type="VEuPathDB" id="VectorBase:AMEC004469"/>
<sequence length="763" mass="84269">MTVKCEPISEEAELFNSLVAAGDDGQPLPQQDLRFLCLYRLKVTQETMELLEAQKIDVDCLRKMRIEDVDVLFEGKPLGSKILFREAFLEWRDEIGLPCQSIKSIGDRKRYSEPSPASSSSFDLLGGTPLKQQLLTSPNWDECLPPAVQLFGEREANGQRDGAAPVSYRSFQWPMTPGTLKDVLSSSPIGQPILARGCLGSLSKSLQYQLAAIIIDYHMEFETKITTPQLENYAYCITTLFPHENAPKETMNTTGGMKKFGDLVGSIDEGTSSARFLLFRAETAEVVCFHQKELRLICPQEGWVEQDPHEILSVVYECIERTLEKLVELGGNPQTDIVAIGVTNQRETTIVWDRTTGEPLYNAIVWQDMRTSSTVDQLLETVPNKTKNKNYLKPLCGLPLSPYFSAVKLRWLLDNVPKVKGAVRAGSCLFGTVDTWLIWNLTGGPDGGAHVTDVSNASRTMLMNIETLKYDKALMKFFDVPLEILPTIRSSSEVYGLIKFRPLQHIPLAGCLGDQQSALVGQECLSRGRAKATYGTGCFLLYNTGTAVIDSYHGLISTVAYQMGPDALPVYALEGSVAVAGAALGWLRDNLNLIGGASESESAALEMENNGDVYFVPAFSGLYAPYWDPEARGVICGITEDTQRGHIVRAALEAVCFQVRDILDAMNNDSGTPLQKLKVDGGMTANATMMQWQADLIGLDVLKPKFGAAMAAGRAVGKWDIENVSVESDSTVFKPQISENERDVRYKRWKMAIERAVGWDKCL</sequence>
<evidence type="ECO:0000256" key="9">
    <source>
        <dbReference type="ARBA" id="ARBA00043149"/>
    </source>
</evidence>
<dbReference type="CDD" id="cd07792">
    <property type="entry name" value="ASKHA_NBD_FGGY_GK1-3-like"/>
    <property type="match status" value="1"/>
</dbReference>
<keyword evidence="6 12" id="KW-0418">Kinase</keyword>